<dbReference type="Proteomes" id="UP000256970">
    <property type="component" value="Unassembled WGS sequence"/>
</dbReference>
<evidence type="ECO:0000313" key="5">
    <source>
        <dbReference type="Proteomes" id="UP000256970"/>
    </source>
</evidence>
<feature type="compositionally biased region" description="Low complexity" evidence="1">
    <location>
        <begin position="62"/>
        <end position="73"/>
    </location>
</feature>
<dbReference type="SMART" id="SM00513">
    <property type="entry name" value="SAP"/>
    <property type="match status" value="1"/>
</dbReference>
<feature type="region of interest" description="Disordered" evidence="1">
    <location>
        <begin position="62"/>
        <end position="89"/>
    </location>
</feature>
<dbReference type="Gene3D" id="1.10.720.30">
    <property type="entry name" value="SAP domain"/>
    <property type="match status" value="1"/>
</dbReference>
<reference evidence="4 5" key="1">
    <citation type="submission" date="2016-10" db="EMBL/GenBank/DDBJ databases">
        <authorList>
            <person name="Cai Z."/>
        </authorList>
    </citation>
    <scope>NUCLEOTIDE SEQUENCE [LARGE SCALE GENOMIC DNA]</scope>
</reference>
<dbReference type="EMBL" id="FNXT01001274">
    <property type="protein sequence ID" value="SZX77138.1"/>
    <property type="molecule type" value="Genomic_DNA"/>
</dbReference>
<gene>
    <name evidence="3" type="ORF">BQ4739_LOCUS12868</name>
    <name evidence="4" type="ORF">BQ4739_LOCUS17484</name>
</gene>
<name>A0A383WI53_TETOB</name>
<sequence>MEFLINLPDRGCFSVLDGARLQSAPVYLCCHDTTPQRGCIIKNGSQALHDLYKHAQQRHSAAAATTKRQARQQLDGRSSKRQHHTPATYAAGYDGGLEAALAAVAGTNGSSTPAAVAVRQKAELRPAPHAAAAVPFSKPAAAGAGSSRSGSLAAPKAAAHLAAAPAVGKLNSAGGAGSGCSGSSSKHRMFSVDELQGMTVKELVELLRVRSCPVSGSKAQLVTRLLDYQRRLKRAKQG</sequence>
<evidence type="ECO:0000313" key="3">
    <source>
        <dbReference type="EMBL" id="SZX72721.1"/>
    </source>
</evidence>
<evidence type="ECO:0000313" key="4">
    <source>
        <dbReference type="EMBL" id="SZX77138.1"/>
    </source>
</evidence>
<dbReference type="EMBL" id="FNXT01001151">
    <property type="protein sequence ID" value="SZX72721.1"/>
    <property type="molecule type" value="Genomic_DNA"/>
</dbReference>
<protein>
    <recommendedName>
        <fullName evidence="2">SAP domain-containing protein</fullName>
    </recommendedName>
</protein>
<dbReference type="InterPro" id="IPR003034">
    <property type="entry name" value="SAP_dom"/>
</dbReference>
<proteinExistence type="predicted"/>
<dbReference type="InterPro" id="IPR036361">
    <property type="entry name" value="SAP_dom_sf"/>
</dbReference>
<accession>A0A383WI53</accession>
<dbReference type="Pfam" id="PF02037">
    <property type="entry name" value="SAP"/>
    <property type="match status" value="1"/>
</dbReference>
<dbReference type="SUPFAM" id="SSF68906">
    <property type="entry name" value="SAP domain"/>
    <property type="match status" value="1"/>
</dbReference>
<organism evidence="4 5">
    <name type="scientific">Tetradesmus obliquus</name>
    <name type="common">Green alga</name>
    <name type="synonym">Acutodesmus obliquus</name>
    <dbReference type="NCBI Taxonomy" id="3088"/>
    <lineage>
        <taxon>Eukaryota</taxon>
        <taxon>Viridiplantae</taxon>
        <taxon>Chlorophyta</taxon>
        <taxon>core chlorophytes</taxon>
        <taxon>Chlorophyceae</taxon>
        <taxon>CS clade</taxon>
        <taxon>Sphaeropleales</taxon>
        <taxon>Scenedesmaceae</taxon>
        <taxon>Tetradesmus</taxon>
    </lineage>
</organism>
<dbReference type="AlphaFoldDB" id="A0A383WI53"/>
<keyword evidence="5" id="KW-1185">Reference proteome</keyword>
<evidence type="ECO:0000259" key="2">
    <source>
        <dbReference type="PROSITE" id="PS50800"/>
    </source>
</evidence>
<dbReference type="PROSITE" id="PS50800">
    <property type="entry name" value="SAP"/>
    <property type="match status" value="1"/>
</dbReference>
<feature type="domain" description="SAP" evidence="2">
    <location>
        <begin position="195"/>
        <end position="229"/>
    </location>
</feature>
<evidence type="ECO:0000256" key="1">
    <source>
        <dbReference type="SAM" id="MobiDB-lite"/>
    </source>
</evidence>